<name>A0A5B2VKQ7_9BACT</name>
<gene>
    <name evidence="2" type="ORF">F0L74_21725</name>
</gene>
<sequence length="199" mass="23034">MKVKLPVPTDTPEFFEAFKKRSNSYWGYVPPDGPYGYEFKKGTKWRPGLTDAALKEFEHAMGFAFPTPLRNFYKTMNGLDTRGTWEDEEGKVHYHGGFYSFPDDLQIIRETIQWIYDANGVTEEKLVADGISRIFPIYAHRFLLIDEPLHPVLSMYGNDVIYWADSLSKTILYATLGVGESKGFRSNYDTQVKFWVENK</sequence>
<dbReference type="InterPro" id="IPR037883">
    <property type="entry name" value="Knr4/Smi1-like_sf"/>
</dbReference>
<evidence type="ECO:0000313" key="3">
    <source>
        <dbReference type="Proteomes" id="UP000324611"/>
    </source>
</evidence>
<dbReference type="RefSeq" id="WP_149840016.1">
    <property type="nucleotide sequence ID" value="NZ_VUOC01000004.1"/>
</dbReference>
<proteinExistence type="predicted"/>
<dbReference type="SUPFAM" id="SSF160631">
    <property type="entry name" value="SMI1/KNR4-like"/>
    <property type="match status" value="1"/>
</dbReference>
<dbReference type="AlphaFoldDB" id="A0A5B2VKQ7"/>
<comment type="caution">
    <text evidence="2">The sequence shown here is derived from an EMBL/GenBank/DDBJ whole genome shotgun (WGS) entry which is preliminary data.</text>
</comment>
<protein>
    <submittedName>
        <fullName evidence="2">SMI1/KNR4 family protein</fullName>
    </submittedName>
</protein>
<accession>A0A5B2VKQ7</accession>
<evidence type="ECO:0000313" key="2">
    <source>
        <dbReference type="EMBL" id="KAA2238837.1"/>
    </source>
</evidence>
<organism evidence="2 3">
    <name type="scientific">Chitinophaga agrisoli</name>
    <dbReference type="NCBI Taxonomy" id="2607653"/>
    <lineage>
        <taxon>Bacteria</taxon>
        <taxon>Pseudomonadati</taxon>
        <taxon>Bacteroidota</taxon>
        <taxon>Chitinophagia</taxon>
        <taxon>Chitinophagales</taxon>
        <taxon>Chitinophagaceae</taxon>
        <taxon>Chitinophaga</taxon>
    </lineage>
</organism>
<dbReference type="Pfam" id="PF09346">
    <property type="entry name" value="SMI1_KNR4"/>
    <property type="match status" value="1"/>
</dbReference>
<dbReference type="Proteomes" id="UP000324611">
    <property type="component" value="Unassembled WGS sequence"/>
</dbReference>
<reference evidence="2 3" key="2">
    <citation type="submission" date="2019-09" db="EMBL/GenBank/DDBJ databases">
        <authorList>
            <person name="Jin C."/>
        </authorList>
    </citation>
    <scope>NUCLEOTIDE SEQUENCE [LARGE SCALE GENOMIC DNA]</scope>
    <source>
        <strain evidence="2 3">BN140078</strain>
    </source>
</reference>
<reference evidence="2 3" key="1">
    <citation type="submission" date="2019-09" db="EMBL/GenBank/DDBJ databases">
        <title>Chitinophaga ginsengihumi sp. nov., isolated from soil of ginseng rhizosphere.</title>
        <authorList>
            <person name="Lee J."/>
        </authorList>
    </citation>
    <scope>NUCLEOTIDE SEQUENCE [LARGE SCALE GENOMIC DNA]</scope>
    <source>
        <strain evidence="2 3">BN140078</strain>
    </source>
</reference>
<evidence type="ECO:0000259" key="1">
    <source>
        <dbReference type="SMART" id="SM00860"/>
    </source>
</evidence>
<dbReference type="SMART" id="SM00860">
    <property type="entry name" value="SMI1_KNR4"/>
    <property type="match status" value="1"/>
</dbReference>
<keyword evidence="3" id="KW-1185">Reference proteome</keyword>
<feature type="domain" description="Knr4/Smi1-like" evidence="1">
    <location>
        <begin position="48"/>
        <end position="198"/>
    </location>
</feature>
<dbReference type="InterPro" id="IPR018958">
    <property type="entry name" value="Knr4/Smi1-like_dom"/>
</dbReference>
<dbReference type="EMBL" id="VUOC01000004">
    <property type="protein sequence ID" value="KAA2238837.1"/>
    <property type="molecule type" value="Genomic_DNA"/>
</dbReference>